<evidence type="ECO:0000313" key="2">
    <source>
        <dbReference type="Proteomes" id="UP000294530"/>
    </source>
</evidence>
<dbReference type="GeneID" id="94349572"/>
<organism evidence="1 2">
    <name type="scientific">Bremia lactucae</name>
    <name type="common">Lettuce downy mildew</name>
    <dbReference type="NCBI Taxonomy" id="4779"/>
    <lineage>
        <taxon>Eukaryota</taxon>
        <taxon>Sar</taxon>
        <taxon>Stramenopiles</taxon>
        <taxon>Oomycota</taxon>
        <taxon>Peronosporomycetes</taxon>
        <taxon>Peronosporales</taxon>
        <taxon>Peronosporaceae</taxon>
        <taxon>Bremia</taxon>
    </lineage>
</organism>
<evidence type="ECO:0000313" key="1">
    <source>
        <dbReference type="EMBL" id="TDH68788.1"/>
    </source>
</evidence>
<dbReference type="AlphaFoldDB" id="A0A976IDY2"/>
<protein>
    <submittedName>
        <fullName evidence="1">Uncharacterized protein</fullName>
    </submittedName>
</protein>
<name>A0A976IDY2_BRELC</name>
<sequence>MLDHETIRGQMKRIMLQLSTDVLFHILGLREDVNQVCVVAKDREATLAREQELELHTGTNN</sequence>
<proteinExistence type="predicted"/>
<dbReference type="Proteomes" id="UP000294530">
    <property type="component" value="Unassembled WGS sequence"/>
</dbReference>
<gene>
    <name evidence="1" type="ORF">CCR75_005826</name>
</gene>
<dbReference type="KEGG" id="blac:94349572"/>
<reference evidence="1 2" key="1">
    <citation type="journal article" date="2021" name="Genome Biol.">
        <title>AFLAP: assembly-free linkage analysis pipeline using k-mers from genome sequencing data.</title>
        <authorList>
            <person name="Fletcher K."/>
            <person name="Zhang L."/>
            <person name="Gil J."/>
            <person name="Han R."/>
            <person name="Cavanaugh K."/>
            <person name="Michelmore R."/>
        </authorList>
    </citation>
    <scope>NUCLEOTIDE SEQUENCE [LARGE SCALE GENOMIC DNA]</scope>
    <source>
        <strain evidence="1 2">SF5</strain>
    </source>
</reference>
<dbReference type="RefSeq" id="XP_067818287.1">
    <property type="nucleotide sequence ID" value="XM_067963901.1"/>
</dbReference>
<dbReference type="EMBL" id="SHOA02000016">
    <property type="protein sequence ID" value="TDH68788.1"/>
    <property type="molecule type" value="Genomic_DNA"/>
</dbReference>
<accession>A0A976IDY2</accession>
<keyword evidence="2" id="KW-1185">Reference proteome</keyword>
<comment type="caution">
    <text evidence="1">The sequence shown here is derived from an EMBL/GenBank/DDBJ whole genome shotgun (WGS) entry which is preliminary data.</text>
</comment>